<dbReference type="GO" id="GO:0009055">
    <property type="term" value="F:electron transfer activity"/>
    <property type="evidence" value="ECO:0007669"/>
    <property type="project" value="InterPro"/>
</dbReference>
<keyword evidence="6" id="KW-0249">Electron transport</keyword>
<evidence type="ECO:0000256" key="5">
    <source>
        <dbReference type="ARBA" id="ARBA00022723"/>
    </source>
</evidence>
<evidence type="ECO:0000256" key="7">
    <source>
        <dbReference type="ARBA" id="ARBA00023004"/>
    </source>
</evidence>
<dbReference type="Gene3D" id="1.10.760.10">
    <property type="entry name" value="Cytochrome c-like domain"/>
    <property type="match status" value="1"/>
</dbReference>
<dbReference type="PROSITE" id="PS51007">
    <property type="entry name" value="CYTC"/>
    <property type="match status" value="1"/>
</dbReference>
<feature type="domain" description="Cytochrome c" evidence="11">
    <location>
        <begin position="71"/>
        <end position="171"/>
    </location>
</feature>
<protein>
    <submittedName>
        <fullName evidence="12">Cytochrome c2</fullName>
    </submittedName>
</protein>
<evidence type="ECO:0000313" key="12">
    <source>
        <dbReference type="EMBL" id="VAV95723.1"/>
    </source>
</evidence>
<dbReference type="GO" id="GO:0046872">
    <property type="term" value="F:metal ion binding"/>
    <property type="evidence" value="ECO:0007669"/>
    <property type="project" value="UniProtKB-KW"/>
</dbReference>
<feature type="compositionally biased region" description="Basic and acidic residues" evidence="9">
    <location>
        <begin position="244"/>
        <end position="253"/>
    </location>
</feature>
<evidence type="ECO:0000256" key="9">
    <source>
        <dbReference type="SAM" id="MobiDB-lite"/>
    </source>
</evidence>
<dbReference type="InterPro" id="IPR002327">
    <property type="entry name" value="Cyt_c_1A/1B"/>
</dbReference>
<dbReference type="GO" id="GO:0020037">
    <property type="term" value="F:heme binding"/>
    <property type="evidence" value="ECO:0007669"/>
    <property type="project" value="InterPro"/>
</dbReference>
<keyword evidence="2" id="KW-0813">Transport</keyword>
<keyword evidence="5" id="KW-0479">Metal-binding</keyword>
<keyword evidence="4" id="KW-0349">Heme</keyword>
<keyword evidence="3" id="KW-1003">Cell membrane</keyword>
<evidence type="ECO:0000256" key="6">
    <source>
        <dbReference type="ARBA" id="ARBA00022982"/>
    </source>
</evidence>
<evidence type="ECO:0000256" key="10">
    <source>
        <dbReference type="SAM" id="Phobius"/>
    </source>
</evidence>
<evidence type="ECO:0000256" key="4">
    <source>
        <dbReference type="ARBA" id="ARBA00022617"/>
    </source>
</evidence>
<evidence type="ECO:0000256" key="3">
    <source>
        <dbReference type="ARBA" id="ARBA00022475"/>
    </source>
</evidence>
<keyword evidence="8 10" id="KW-0472">Membrane</keyword>
<dbReference type="InterPro" id="IPR009056">
    <property type="entry name" value="Cyt_c-like_dom"/>
</dbReference>
<dbReference type="SUPFAM" id="SSF46626">
    <property type="entry name" value="Cytochrome c"/>
    <property type="match status" value="1"/>
</dbReference>
<evidence type="ECO:0000256" key="8">
    <source>
        <dbReference type="ARBA" id="ARBA00023136"/>
    </source>
</evidence>
<reference evidence="12" key="1">
    <citation type="submission" date="2018-06" db="EMBL/GenBank/DDBJ databases">
        <authorList>
            <person name="Zhirakovskaya E."/>
        </authorList>
    </citation>
    <scope>NUCLEOTIDE SEQUENCE</scope>
</reference>
<dbReference type="FunFam" id="1.10.760.10:FF:000026">
    <property type="entry name" value="Cytochrome C, membrane-bound"/>
    <property type="match status" value="1"/>
</dbReference>
<keyword evidence="7" id="KW-0408">Iron</keyword>
<dbReference type="GO" id="GO:0005886">
    <property type="term" value="C:plasma membrane"/>
    <property type="evidence" value="ECO:0007669"/>
    <property type="project" value="UniProtKB-SubCell"/>
</dbReference>
<name>A0A3B0SHG7_9ZZZZ</name>
<dbReference type="AlphaFoldDB" id="A0A3B0SHG7"/>
<feature type="region of interest" description="Disordered" evidence="9">
    <location>
        <begin position="231"/>
        <end position="253"/>
    </location>
</feature>
<dbReference type="PANTHER" id="PTHR11961">
    <property type="entry name" value="CYTOCHROME C"/>
    <property type="match status" value="1"/>
</dbReference>
<comment type="subcellular location">
    <subcellularLocation>
        <location evidence="1">Cell membrane</location>
    </subcellularLocation>
</comment>
<proteinExistence type="predicted"/>
<dbReference type="EMBL" id="UOEE01000209">
    <property type="protein sequence ID" value="VAV95723.1"/>
    <property type="molecule type" value="Genomic_DNA"/>
</dbReference>
<accession>A0A3B0SHG7</accession>
<organism evidence="12">
    <name type="scientific">hydrothermal vent metagenome</name>
    <dbReference type="NCBI Taxonomy" id="652676"/>
    <lineage>
        <taxon>unclassified sequences</taxon>
        <taxon>metagenomes</taxon>
        <taxon>ecological metagenomes</taxon>
    </lineage>
</organism>
<gene>
    <name evidence="12" type="ORF">MNBD_ALPHA06-1498</name>
</gene>
<evidence type="ECO:0000256" key="1">
    <source>
        <dbReference type="ARBA" id="ARBA00004236"/>
    </source>
</evidence>
<evidence type="ECO:0000256" key="2">
    <source>
        <dbReference type="ARBA" id="ARBA00022448"/>
    </source>
</evidence>
<feature type="transmembrane region" description="Helical" evidence="10">
    <location>
        <begin position="6"/>
        <end position="23"/>
    </location>
</feature>
<sequence>MGGLFWNSVFGVILATALVFFGIRELGHKLVHPHIPDKPGYAIEVADADAGATQVVEVVKEVSLAELLAGASASSGERVAKKCGACHTFDQGGANKVGPNLWGLVGRKAATAAGFKYSSAMSSSDLSWDYETLNGFLIKPKDVVPGTAMSFAGIKKAKDRANLLAWMSQKSDAPVAFPAFAVPVEEATVEASDSASTLMEAVSDAVQTAKETVPEQASNVVESVKEQVVETSEKVEEAIPDMPDAPKTEGDDE</sequence>
<dbReference type="PRINTS" id="PR00604">
    <property type="entry name" value="CYTCHRMECIAB"/>
</dbReference>
<dbReference type="InterPro" id="IPR036909">
    <property type="entry name" value="Cyt_c-like_dom_sf"/>
</dbReference>
<keyword evidence="10" id="KW-1133">Transmembrane helix</keyword>
<evidence type="ECO:0000259" key="11">
    <source>
        <dbReference type="PROSITE" id="PS51007"/>
    </source>
</evidence>
<keyword evidence="10" id="KW-0812">Transmembrane</keyword>